<dbReference type="Gene3D" id="1.10.3730.20">
    <property type="match status" value="1"/>
</dbReference>
<gene>
    <name evidence="3" type="ORF">SAMN05216323_103040</name>
</gene>
<dbReference type="SUPFAM" id="SSF103481">
    <property type="entry name" value="Multidrug resistance efflux transporter EmrE"/>
    <property type="match status" value="2"/>
</dbReference>
<keyword evidence="4" id="KW-1185">Reference proteome</keyword>
<dbReference type="OrthoDB" id="161804at2"/>
<dbReference type="PANTHER" id="PTHR22911">
    <property type="entry name" value="ACYL-MALONYL CONDENSING ENZYME-RELATED"/>
    <property type="match status" value="1"/>
</dbReference>
<feature type="transmembrane region" description="Helical" evidence="1">
    <location>
        <begin position="163"/>
        <end position="182"/>
    </location>
</feature>
<evidence type="ECO:0000313" key="4">
    <source>
        <dbReference type="Proteomes" id="UP000199452"/>
    </source>
</evidence>
<keyword evidence="1" id="KW-0812">Transmembrane</keyword>
<dbReference type="InterPro" id="IPR037185">
    <property type="entry name" value="EmrE-like"/>
</dbReference>
<accession>A0A1G6LFZ8</accession>
<keyword evidence="1" id="KW-1133">Transmembrane helix</keyword>
<organism evidence="3 4">
    <name type="scientific">Williamwhitmania taraxaci</name>
    <dbReference type="NCBI Taxonomy" id="1640674"/>
    <lineage>
        <taxon>Bacteria</taxon>
        <taxon>Pseudomonadati</taxon>
        <taxon>Bacteroidota</taxon>
        <taxon>Bacteroidia</taxon>
        <taxon>Bacteroidales</taxon>
        <taxon>Williamwhitmaniaceae</taxon>
        <taxon>Williamwhitmania</taxon>
    </lineage>
</organism>
<dbReference type="EMBL" id="FMYP01000030">
    <property type="protein sequence ID" value="SDC41506.1"/>
    <property type="molecule type" value="Genomic_DNA"/>
</dbReference>
<evidence type="ECO:0000259" key="2">
    <source>
        <dbReference type="Pfam" id="PF00892"/>
    </source>
</evidence>
<protein>
    <submittedName>
        <fullName evidence="3">Uncharacterized membrane protein</fullName>
    </submittedName>
</protein>
<feature type="domain" description="EamA" evidence="2">
    <location>
        <begin position="6"/>
        <end position="142"/>
    </location>
</feature>
<dbReference type="AlphaFoldDB" id="A0A1G6LFZ8"/>
<feature type="transmembrane region" description="Helical" evidence="1">
    <location>
        <begin position="70"/>
        <end position="89"/>
    </location>
</feature>
<dbReference type="Proteomes" id="UP000199452">
    <property type="component" value="Unassembled WGS sequence"/>
</dbReference>
<feature type="transmembrane region" description="Helical" evidence="1">
    <location>
        <begin position="125"/>
        <end position="143"/>
    </location>
</feature>
<dbReference type="GO" id="GO:0016020">
    <property type="term" value="C:membrane"/>
    <property type="evidence" value="ECO:0007669"/>
    <property type="project" value="InterPro"/>
</dbReference>
<reference evidence="3 4" key="1">
    <citation type="submission" date="2016-09" db="EMBL/GenBank/DDBJ databases">
        <authorList>
            <person name="Capua I."/>
            <person name="De Benedictis P."/>
            <person name="Joannis T."/>
            <person name="Lombin L.H."/>
            <person name="Cattoli G."/>
        </authorList>
    </citation>
    <scope>NUCLEOTIDE SEQUENCE [LARGE SCALE GENOMIC DNA]</scope>
    <source>
        <strain evidence="3 4">A7P-90m</strain>
    </source>
</reference>
<feature type="transmembrane region" description="Helical" evidence="1">
    <location>
        <begin position="258"/>
        <end position="278"/>
    </location>
</feature>
<dbReference type="STRING" id="1640674.SAMN05216323_103040"/>
<feature type="transmembrane region" description="Helical" evidence="1">
    <location>
        <begin position="6"/>
        <end position="27"/>
    </location>
</feature>
<feature type="transmembrane region" description="Helical" evidence="1">
    <location>
        <begin position="101"/>
        <end position="119"/>
    </location>
</feature>
<evidence type="ECO:0000256" key="1">
    <source>
        <dbReference type="SAM" id="Phobius"/>
    </source>
</evidence>
<feature type="transmembrane region" description="Helical" evidence="1">
    <location>
        <begin position="285"/>
        <end position="302"/>
    </location>
</feature>
<dbReference type="Pfam" id="PF00892">
    <property type="entry name" value="EamA"/>
    <property type="match status" value="2"/>
</dbReference>
<feature type="transmembrane region" description="Helical" evidence="1">
    <location>
        <begin position="229"/>
        <end position="252"/>
    </location>
</feature>
<evidence type="ECO:0000313" key="3">
    <source>
        <dbReference type="EMBL" id="SDC41506.1"/>
    </source>
</evidence>
<dbReference type="PANTHER" id="PTHR22911:SF137">
    <property type="entry name" value="SOLUTE CARRIER FAMILY 35 MEMBER G2-RELATED"/>
    <property type="match status" value="1"/>
</dbReference>
<name>A0A1G6LFZ8_9BACT</name>
<keyword evidence="1" id="KW-0472">Membrane</keyword>
<feature type="transmembrane region" description="Helical" evidence="1">
    <location>
        <begin position="194"/>
        <end position="217"/>
    </location>
</feature>
<feature type="transmembrane region" description="Helical" evidence="1">
    <location>
        <begin position="39"/>
        <end position="58"/>
    </location>
</feature>
<dbReference type="RefSeq" id="WP_092438235.1">
    <property type="nucleotide sequence ID" value="NZ_FMYP01000030.1"/>
</dbReference>
<proteinExistence type="predicted"/>
<sequence length="303" mass="32746">MPTTHIGEIAALATAFFWTITAISFEIAGKKVGSLSVNLIRLVIAFTFLTLYNFAVRGLPFPIDATAEQWFWLSISGIVGFVLGDLLLFQAYVVIGARISMLIMALAPFVAAIIGWFVLGETMSGKQFLALMLTFSGICIVVLKRPLNENGEKMKKLRFKYPLAGLLLAFGGAVGQGGGLVLSKLGMGDYNPFAASQIRVLTGIVGFTLIFIFLRRLNETVESVKNKRAMLFITLGAFFGPFLGVSFSLLAIQHTTTGIASTIMSIVPILIIPASVLIFKEKFNLVELIGAAISLAGVTMFFL</sequence>
<feature type="domain" description="EamA" evidence="2">
    <location>
        <begin position="164"/>
        <end position="302"/>
    </location>
</feature>
<dbReference type="InterPro" id="IPR000620">
    <property type="entry name" value="EamA_dom"/>
</dbReference>